<feature type="transmembrane region" description="Helical" evidence="11">
    <location>
        <begin position="156"/>
        <end position="180"/>
    </location>
</feature>
<evidence type="ECO:0000256" key="8">
    <source>
        <dbReference type="ARBA" id="ARBA00022989"/>
    </source>
</evidence>
<comment type="caution">
    <text evidence="14">The sequence shown here is derived from an EMBL/GenBank/DDBJ whole genome shotgun (WGS) entry which is preliminary data.</text>
</comment>
<keyword evidence="10 11" id="KW-0472">Membrane</keyword>
<evidence type="ECO:0000313" key="15">
    <source>
        <dbReference type="Proteomes" id="UP001501771"/>
    </source>
</evidence>
<dbReference type="Pfam" id="PF00672">
    <property type="entry name" value="HAMP"/>
    <property type="match status" value="1"/>
</dbReference>
<dbReference type="Gene3D" id="1.10.287.130">
    <property type="match status" value="1"/>
</dbReference>
<dbReference type="SMART" id="SM00387">
    <property type="entry name" value="HATPase_c"/>
    <property type="match status" value="1"/>
</dbReference>
<dbReference type="Proteomes" id="UP001501771">
    <property type="component" value="Unassembled WGS sequence"/>
</dbReference>
<dbReference type="SUPFAM" id="SSF55874">
    <property type="entry name" value="ATPase domain of HSP90 chaperone/DNA topoisomerase II/histidine kinase"/>
    <property type="match status" value="1"/>
</dbReference>
<evidence type="ECO:0000256" key="1">
    <source>
        <dbReference type="ARBA" id="ARBA00000085"/>
    </source>
</evidence>
<gene>
    <name evidence="14" type="ORF">GCM10009844_17560</name>
</gene>
<evidence type="ECO:0000256" key="2">
    <source>
        <dbReference type="ARBA" id="ARBA00004236"/>
    </source>
</evidence>
<dbReference type="Pfam" id="PF02518">
    <property type="entry name" value="HATPase_c"/>
    <property type="match status" value="1"/>
</dbReference>
<dbReference type="SMART" id="SM00304">
    <property type="entry name" value="HAMP"/>
    <property type="match status" value="1"/>
</dbReference>
<dbReference type="EC" id="2.7.13.3" evidence="3"/>
<dbReference type="InterPro" id="IPR050428">
    <property type="entry name" value="TCS_sensor_his_kinase"/>
</dbReference>
<dbReference type="SUPFAM" id="SSF158472">
    <property type="entry name" value="HAMP domain-like"/>
    <property type="match status" value="1"/>
</dbReference>
<keyword evidence="5" id="KW-0808">Transferase</keyword>
<evidence type="ECO:0000256" key="6">
    <source>
        <dbReference type="ARBA" id="ARBA00022692"/>
    </source>
</evidence>
<keyword evidence="9" id="KW-0902">Two-component regulatory system</keyword>
<protein>
    <recommendedName>
        <fullName evidence="3">histidine kinase</fullName>
        <ecNumber evidence="3">2.7.13.3</ecNumber>
    </recommendedName>
</protein>
<keyword evidence="7 14" id="KW-0418">Kinase</keyword>
<dbReference type="PANTHER" id="PTHR45436:SF5">
    <property type="entry name" value="SENSOR HISTIDINE KINASE TRCS"/>
    <property type="match status" value="1"/>
</dbReference>
<evidence type="ECO:0000256" key="9">
    <source>
        <dbReference type="ARBA" id="ARBA00023012"/>
    </source>
</evidence>
<evidence type="ECO:0000256" key="10">
    <source>
        <dbReference type="ARBA" id="ARBA00023136"/>
    </source>
</evidence>
<evidence type="ECO:0000256" key="3">
    <source>
        <dbReference type="ARBA" id="ARBA00012438"/>
    </source>
</evidence>
<dbReference type="InterPro" id="IPR005467">
    <property type="entry name" value="His_kinase_dom"/>
</dbReference>
<dbReference type="GO" id="GO:0016301">
    <property type="term" value="F:kinase activity"/>
    <property type="evidence" value="ECO:0007669"/>
    <property type="project" value="UniProtKB-KW"/>
</dbReference>
<accession>A0ABP5LAS6</accession>
<evidence type="ECO:0000256" key="4">
    <source>
        <dbReference type="ARBA" id="ARBA00022553"/>
    </source>
</evidence>
<dbReference type="InterPro" id="IPR004358">
    <property type="entry name" value="Sig_transdc_His_kin-like_C"/>
</dbReference>
<evidence type="ECO:0000259" key="12">
    <source>
        <dbReference type="PROSITE" id="PS50109"/>
    </source>
</evidence>
<keyword evidence="4" id="KW-0597">Phosphoprotein</keyword>
<comment type="subcellular location">
    <subcellularLocation>
        <location evidence="2">Cell membrane</location>
    </subcellularLocation>
</comment>
<evidence type="ECO:0000256" key="11">
    <source>
        <dbReference type="SAM" id="Phobius"/>
    </source>
</evidence>
<dbReference type="SUPFAM" id="SSF47384">
    <property type="entry name" value="Homodimeric domain of signal transducing histidine kinase"/>
    <property type="match status" value="1"/>
</dbReference>
<dbReference type="PANTHER" id="PTHR45436">
    <property type="entry name" value="SENSOR HISTIDINE KINASE YKOH"/>
    <property type="match status" value="1"/>
</dbReference>
<evidence type="ECO:0000256" key="5">
    <source>
        <dbReference type="ARBA" id="ARBA00022679"/>
    </source>
</evidence>
<dbReference type="InterPro" id="IPR003594">
    <property type="entry name" value="HATPase_dom"/>
</dbReference>
<evidence type="ECO:0000256" key="7">
    <source>
        <dbReference type="ARBA" id="ARBA00022777"/>
    </source>
</evidence>
<dbReference type="PROSITE" id="PS50885">
    <property type="entry name" value="HAMP"/>
    <property type="match status" value="1"/>
</dbReference>
<evidence type="ECO:0000259" key="13">
    <source>
        <dbReference type="PROSITE" id="PS50885"/>
    </source>
</evidence>
<dbReference type="CDD" id="cd00082">
    <property type="entry name" value="HisKA"/>
    <property type="match status" value="1"/>
</dbReference>
<dbReference type="InterPro" id="IPR036890">
    <property type="entry name" value="HATPase_C_sf"/>
</dbReference>
<dbReference type="PRINTS" id="PR00344">
    <property type="entry name" value="BCTRLSENSOR"/>
</dbReference>
<comment type="catalytic activity">
    <reaction evidence="1">
        <text>ATP + protein L-histidine = ADP + protein N-phospho-L-histidine.</text>
        <dbReference type="EC" id="2.7.13.3"/>
    </reaction>
</comment>
<dbReference type="Gene3D" id="3.30.565.10">
    <property type="entry name" value="Histidine kinase-like ATPase, C-terminal domain"/>
    <property type="match status" value="1"/>
</dbReference>
<evidence type="ECO:0000313" key="14">
    <source>
        <dbReference type="EMBL" id="GAA2144241.1"/>
    </source>
</evidence>
<sequence>MRRTTLRTRATVLATVITGLTLLLGSVALVLTLEARLRSGADELAGSRIHDLLHLAELGALPTTLTNLDDEGVGQVVAADGRVLAASPNIQGKPAIAGFDPGDGLVVRTVDAPDDAETETYRLWAGTGPSPDGPVTVYLGTSLESVHEASSALRRALLLGVPVVVALLALGTWLVLGGALRRVDRIRREVDEITEDRLDRRVADSGVDDEVGRLAATMNRMLARLEASARRQRDFVADVSHDLQSPLAAQRAQVEVALARPGSTDVTALGSDLLATTAQMERLVGDLLVLASVDAGAPAPEATAIDLEDVVLEEAARARTANGLVLDTSRVSAAPVRADRGEVQRIVRNLLDNAVAHASSRVEVRVSTESGGGRLDVLDDGPGVPDEERELIFERFHRGDRARSTGSAVRDTGGSGLGLAIARGLAERAGGHLGLADRDGAPAPGAHFVLRLPGTGG</sequence>
<dbReference type="RefSeq" id="WP_344150177.1">
    <property type="nucleotide sequence ID" value="NZ_BAAAQR010000004.1"/>
</dbReference>
<feature type="transmembrane region" description="Helical" evidence="11">
    <location>
        <begin position="12"/>
        <end position="33"/>
    </location>
</feature>
<keyword evidence="6 11" id="KW-0812">Transmembrane</keyword>
<dbReference type="InterPro" id="IPR036097">
    <property type="entry name" value="HisK_dim/P_sf"/>
</dbReference>
<dbReference type="InterPro" id="IPR003661">
    <property type="entry name" value="HisK_dim/P_dom"/>
</dbReference>
<name>A0ABP5LAS6_9ACTN</name>
<feature type="domain" description="Histidine kinase" evidence="12">
    <location>
        <begin position="238"/>
        <end position="456"/>
    </location>
</feature>
<dbReference type="InterPro" id="IPR003660">
    <property type="entry name" value="HAMP_dom"/>
</dbReference>
<proteinExistence type="predicted"/>
<dbReference type="CDD" id="cd00075">
    <property type="entry name" value="HATPase"/>
    <property type="match status" value="1"/>
</dbReference>
<dbReference type="EMBL" id="BAAAQR010000004">
    <property type="protein sequence ID" value="GAA2144241.1"/>
    <property type="molecule type" value="Genomic_DNA"/>
</dbReference>
<dbReference type="Pfam" id="PF00512">
    <property type="entry name" value="HisKA"/>
    <property type="match status" value="1"/>
</dbReference>
<reference evidence="15" key="1">
    <citation type="journal article" date="2019" name="Int. J. Syst. Evol. Microbiol.">
        <title>The Global Catalogue of Microorganisms (GCM) 10K type strain sequencing project: providing services to taxonomists for standard genome sequencing and annotation.</title>
        <authorList>
            <consortium name="The Broad Institute Genomics Platform"/>
            <consortium name="The Broad Institute Genome Sequencing Center for Infectious Disease"/>
            <person name="Wu L."/>
            <person name="Ma J."/>
        </authorList>
    </citation>
    <scope>NUCLEOTIDE SEQUENCE [LARGE SCALE GENOMIC DNA]</scope>
    <source>
        <strain evidence="15">JCM 16022</strain>
    </source>
</reference>
<dbReference type="PROSITE" id="PS50109">
    <property type="entry name" value="HIS_KIN"/>
    <property type="match status" value="1"/>
</dbReference>
<keyword evidence="15" id="KW-1185">Reference proteome</keyword>
<dbReference type="CDD" id="cd06225">
    <property type="entry name" value="HAMP"/>
    <property type="match status" value="1"/>
</dbReference>
<keyword evidence="8 11" id="KW-1133">Transmembrane helix</keyword>
<dbReference type="SMART" id="SM00388">
    <property type="entry name" value="HisKA"/>
    <property type="match status" value="1"/>
</dbReference>
<feature type="domain" description="HAMP" evidence="13">
    <location>
        <begin position="177"/>
        <end position="230"/>
    </location>
</feature>
<organism evidence="14 15">
    <name type="scientific">Nocardioides koreensis</name>
    <dbReference type="NCBI Taxonomy" id="433651"/>
    <lineage>
        <taxon>Bacteria</taxon>
        <taxon>Bacillati</taxon>
        <taxon>Actinomycetota</taxon>
        <taxon>Actinomycetes</taxon>
        <taxon>Propionibacteriales</taxon>
        <taxon>Nocardioidaceae</taxon>
        <taxon>Nocardioides</taxon>
    </lineage>
</organism>